<name>A0ABV5L0X5_9BACL</name>
<dbReference type="Gene3D" id="3.10.180.10">
    <property type="entry name" value="2,3-Dihydroxybiphenyl 1,2-Dioxygenase, domain 1"/>
    <property type="match status" value="1"/>
</dbReference>
<dbReference type="PANTHER" id="PTHR36113:SF3">
    <property type="entry name" value="SLL5075 PROTEIN"/>
    <property type="match status" value="1"/>
</dbReference>
<feature type="domain" description="VOC" evidence="1">
    <location>
        <begin position="2"/>
        <end position="120"/>
    </location>
</feature>
<dbReference type="Pfam" id="PF00903">
    <property type="entry name" value="Glyoxalase"/>
    <property type="match status" value="1"/>
</dbReference>
<keyword evidence="3" id="KW-1185">Reference proteome</keyword>
<dbReference type="EMBL" id="JBHMDO010000056">
    <property type="protein sequence ID" value="MFB9331118.1"/>
    <property type="molecule type" value="Genomic_DNA"/>
</dbReference>
<dbReference type="RefSeq" id="WP_377503149.1">
    <property type="nucleotide sequence ID" value="NZ_JBHMDO010000056.1"/>
</dbReference>
<comment type="caution">
    <text evidence="2">The sequence shown here is derived from an EMBL/GenBank/DDBJ whole genome shotgun (WGS) entry which is preliminary data.</text>
</comment>
<dbReference type="InterPro" id="IPR037523">
    <property type="entry name" value="VOC_core"/>
</dbReference>
<evidence type="ECO:0000313" key="2">
    <source>
        <dbReference type="EMBL" id="MFB9331118.1"/>
    </source>
</evidence>
<dbReference type="CDD" id="cd06587">
    <property type="entry name" value="VOC"/>
    <property type="match status" value="1"/>
</dbReference>
<protein>
    <submittedName>
        <fullName evidence="2">VOC family protein</fullName>
    </submittedName>
</protein>
<gene>
    <name evidence="2" type="ORF">ACFFSY_34725</name>
</gene>
<reference evidence="2 3" key="1">
    <citation type="submission" date="2024-09" db="EMBL/GenBank/DDBJ databases">
        <authorList>
            <person name="Sun Q."/>
            <person name="Mori K."/>
        </authorList>
    </citation>
    <scope>NUCLEOTIDE SEQUENCE [LARGE SCALE GENOMIC DNA]</scope>
    <source>
        <strain evidence="2 3">TISTR 2452</strain>
    </source>
</reference>
<dbReference type="InterPro" id="IPR004360">
    <property type="entry name" value="Glyas_Fos-R_dOase_dom"/>
</dbReference>
<organism evidence="2 3">
    <name type="scientific">Paenibacillus aurantiacus</name>
    <dbReference type="NCBI Taxonomy" id="1936118"/>
    <lineage>
        <taxon>Bacteria</taxon>
        <taxon>Bacillati</taxon>
        <taxon>Bacillota</taxon>
        <taxon>Bacilli</taxon>
        <taxon>Bacillales</taxon>
        <taxon>Paenibacillaceae</taxon>
        <taxon>Paenibacillus</taxon>
    </lineage>
</organism>
<dbReference type="PROSITE" id="PS51819">
    <property type="entry name" value="VOC"/>
    <property type="match status" value="1"/>
</dbReference>
<evidence type="ECO:0000259" key="1">
    <source>
        <dbReference type="PROSITE" id="PS51819"/>
    </source>
</evidence>
<proteinExistence type="predicted"/>
<evidence type="ECO:0000313" key="3">
    <source>
        <dbReference type="Proteomes" id="UP001589747"/>
    </source>
</evidence>
<sequence>MKLNHMNLGVHDLSEAVTFFEQVFDFQLVDRKGDFIAAMNDGHGFSLVLSKLQADPDSAAPYPKDFHVGFYVDTKSEVDQFYKKLAAFGLASENEPRMIRAGYTLYFTALRGILFEVTCYNL</sequence>
<dbReference type="PANTHER" id="PTHR36113">
    <property type="entry name" value="LYASE, PUTATIVE-RELATED-RELATED"/>
    <property type="match status" value="1"/>
</dbReference>
<accession>A0ABV5L0X5</accession>
<dbReference type="SUPFAM" id="SSF54593">
    <property type="entry name" value="Glyoxalase/Bleomycin resistance protein/Dihydroxybiphenyl dioxygenase"/>
    <property type="match status" value="1"/>
</dbReference>
<dbReference type="Proteomes" id="UP001589747">
    <property type="component" value="Unassembled WGS sequence"/>
</dbReference>
<dbReference type="InterPro" id="IPR051332">
    <property type="entry name" value="Fosfomycin_Res_Enzymes"/>
</dbReference>
<dbReference type="InterPro" id="IPR029068">
    <property type="entry name" value="Glyas_Bleomycin-R_OHBP_Dase"/>
</dbReference>